<dbReference type="GO" id="GO:0000723">
    <property type="term" value="P:telomere maintenance"/>
    <property type="evidence" value="ECO:0007669"/>
    <property type="project" value="TreeGrafter"/>
</dbReference>
<organism evidence="2 3">
    <name type="scientific">Pieris macdunnoughi</name>
    <dbReference type="NCBI Taxonomy" id="345717"/>
    <lineage>
        <taxon>Eukaryota</taxon>
        <taxon>Metazoa</taxon>
        <taxon>Ecdysozoa</taxon>
        <taxon>Arthropoda</taxon>
        <taxon>Hexapoda</taxon>
        <taxon>Insecta</taxon>
        <taxon>Pterygota</taxon>
        <taxon>Neoptera</taxon>
        <taxon>Endopterygota</taxon>
        <taxon>Lepidoptera</taxon>
        <taxon>Glossata</taxon>
        <taxon>Ditrysia</taxon>
        <taxon>Papilionoidea</taxon>
        <taxon>Pieridae</taxon>
        <taxon>Pierinae</taxon>
        <taxon>Pieris</taxon>
    </lineage>
</organism>
<feature type="region of interest" description="Disordered" evidence="1">
    <location>
        <begin position="1750"/>
        <end position="1875"/>
    </location>
</feature>
<dbReference type="GO" id="GO:0140445">
    <property type="term" value="C:chromosome, telomeric repeat region"/>
    <property type="evidence" value="ECO:0007669"/>
    <property type="project" value="TreeGrafter"/>
</dbReference>
<feature type="compositionally biased region" description="Polar residues" evidence="1">
    <location>
        <begin position="1750"/>
        <end position="1763"/>
    </location>
</feature>
<gene>
    <name evidence="2" type="ORF">PMACD_LOCUS14376</name>
</gene>
<keyword evidence="3" id="KW-1185">Reference proteome</keyword>
<comment type="caution">
    <text evidence="2">The sequence shown here is derived from an EMBL/GenBank/DDBJ whole genome shotgun (WGS) entry which is preliminary data.</text>
</comment>
<dbReference type="PANTHER" id="PTHR22928">
    <property type="entry name" value="TELOMERE-ASSOCIATED PROTEIN RIF1"/>
    <property type="match status" value="1"/>
</dbReference>
<feature type="compositionally biased region" description="Low complexity" evidence="1">
    <location>
        <begin position="1844"/>
        <end position="1856"/>
    </location>
</feature>
<proteinExistence type="predicted"/>
<accession>A0A821X5Y3</accession>
<feature type="region of interest" description="Disordered" evidence="1">
    <location>
        <begin position="1664"/>
        <end position="1689"/>
    </location>
</feature>
<feature type="region of interest" description="Disordered" evidence="1">
    <location>
        <begin position="1105"/>
        <end position="1157"/>
    </location>
</feature>
<evidence type="ECO:0000313" key="3">
    <source>
        <dbReference type="Proteomes" id="UP000663880"/>
    </source>
</evidence>
<name>A0A821X5Y3_9NEOP</name>
<feature type="region of interest" description="Disordered" evidence="1">
    <location>
        <begin position="1183"/>
        <end position="1219"/>
    </location>
</feature>
<reference evidence="2" key="1">
    <citation type="submission" date="2021-02" db="EMBL/GenBank/DDBJ databases">
        <authorList>
            <person name="Steward A R."/>
        </authorList>
    </citation>
    <scope>NUCLEOTIDE SEQUENCE</scope>
</reference>
<dbReference type="PANTHER" id="PTHR22928:SF3">
    <property type="entry name" value="TELOMERE-ASSOCIATED PROTEIN RIF1"/>
    <property type="match status" value="1"/>
</dbReference>
<feature type="region of interest" description="Disordered" evidence="1">
    <location>
        <begin position="1542"/>
        <end position="1641"/>
    </location>
</feature>
<feature type="compositionally biased region" description="Acidic residues" evidence="1">
    <location>
        <begin position="1203"/>
        <end position="1217"/>
    </location>
</feature>
<evidence type="ECO:0000256" key="1">
    <source>
        <dbReference type="SAM" id="MobiDB-lite"/>
    </source>
</evidence>
<dbReference type="Proteomes" id="UP000663880">
    <property type="component" value="Unassembled WGS sequence"/>
</dbReference>
<feature type="region of interest" description="Disordered" evidence="1">
    <location>
        <begin position="1705"/>
        <end position="1736"/>
    </location>
</feature>
<protein>
    <recommendedName>
        <fullName evidence="4">Telomere-associated protein RIF1</fullName>
    </recommendedName>
</protein>
<dbReference type="OrthoDB" id="5399929at2759"/>
<sequence length="1946" mass="214945">MADTQANSTLGDLLESLSDYDLNKRTYAAILKHLEAENRLKSSDFEKLLTLCLHEYSKKNTLAISSLKILSSILKKEDKEQNNSSGLVALLLAVLNNLKSNASVLKFCVLKELCFEIVLSFPDKCLITAVDEYANEFYIVMEKYYQESSVEVVEQVLILTLKLLTILPADKKSKFIRDGINTWFSSLIPTIFNIAKENSSGLNAALELLGVLSKELSTESKHYVGNIHFKSFLSKIPSQYAPIILNLLKEDQNHWAPLWIATVNLLKFNITASTLNALLQVEEIAFKNDPKNRCLAFECWRFFIDNFTSQSRRSLNRRTKLLAVPLLSFNAKFEDTAFAKLGTWWHFFISLCGKCDILSDYIQPFLTFCFGSPPPSNQNAAPGMISSRTRNLGLQAFANILGHHDCDCSGELERLKTALVAGEHLVKDNKNWLHHFGVALDICVEWESERANGYLKCAWKSLLLKTCDLPSETSRREEMFGKLLEILEKSLQKCCFNTSKITIDELIPALFELDKETTTALVESEGGVFRRIQAILADSCNNNFYSSCDIDKTTKKIGAFTDYALENGRSVGLDNLLESLPSSESGVLLWSCYVESTMKYKYFSNSQWIVALVMWPIKQNIISNTEKYSATWISFYDLLDEGNVKNESSAKITHSVNDRLLLFLSGNRSVNTPLRLTSIVSLIKQDFKERGAGARKPDHLTLKILSKQIDDELIGPTIYWHLLDCLKSLFDAFVFHKDVVDVKKLLLVANTTLKVTPKVLSTLEAGDTDSLHRVEYFLKSIHDLIKIDEYSKSSVIIVEGMKRLASHLAGRPSVLSNPVKLIFSSLISHEDREIKSLVRKMSPEVDAKETNGKSTPSRNSKKSVNIVKTVVENGEEFVQIESNWKFNPKKLTEHQKDKLQSKREDIPALYQDLSQSQDDIKLRTWKTNTTETTSSSKSFGSCAAIDRAVFDVTRSPTAVPEVVKTNDLQSSASKNSDISKVTPKIKDSNSPRILLKDRVTRNVKNLAEKSFLSKVSASELVVVCDKLPSILPAEAKLNSENAPNSAASVAGSTNEKICSINNHRVTRNVKNLAEKSFLSKDSVSKLVVVCDKLPSILPAEAKLDSENAPNSAASVAGSSKEKISNNNVAKSASPLPIAAERPSRKRKPPNKYIDSNILGYKRRSNQNTNSAVDTILNSYPLRKNSDDSLKLADGASRFTDNDSPLETEDAPHEDENEVATPKTVNAKESGTKPFKRSGSKESRIKKLLAIDMVKSTLPIVRIDIGSYATRNKSKMTPAAEECRPAPDSASQDIIESSQDSSVTAVSVVSTKNVANRATVSSHNEDKHISDFRDSFEDTLLPSDVCDSVLPENDTVLRPNLSAEEANSEVFDTQTDLTEALDTEPTNTQYRAQIEDECELTSETNHCLESSTQSTADADTKPVNFTIDIIKEEVIDSCVSKANEFTKLCPTNSTKRVEEVSNAAFVSSVDARPTVKSTEPTERRDEASSPLKDDERRRRDFLDDTLEISPIRTMSPLMRERTPSPETSGDYVVVNLTSSVLLNGEPADPADSPEVFTEDNTDARDLSPPRGEPVGSEGCSGSGPTPKRKPQVRPAGRAAQMLGLCVHNGDGLPPDETSRSTIRNLKRSADVGSSDEADDGEPFLRLGRVLPAVDSSPCGPILKRKHAVIAEDSTPSPAGKRKRVSFHDPPVSTSVCVKKYIDPCALRSPQSSAPRRPDRPDGSLLRPLGQTSASQRRLDKILAKTVESILSGSTDVPDSLSGRTPTAGGLDPSDLDDCDPTLGRLTECEDPVENVTSPPRPSVEAFEGKVAVGGLAPPTEVDRAGVERPHRPLPEADHRKADAGVQSDSPEVSSVSSQTDEEHRSERTGGDRIRESDVAEYLSANPNVAMALDERGLEALSAAFVRRLLRDEGKMAEFVVTLLRERFETKDAIAYWCNILKTITDSP</sequence>
<evidence type="ECO:0000313" key="2">
    <source>
        <dbReference type="EMBL" id="CAF4937254.1"/>
    </source>
</evidence>
<feature type="compositionally biased region" description="Basic and acidic residues" evidence="1">
    <location>
        <begin position="1859"/>
        <end position="1875"/>
    </location>
</feature>
<dbReference type="EMBL" id="CAJOBZ010000065">
    <property type="protein sequence ID" value="CAF4937254.1"/>
    <property type="molecule type" value="Genomic_DNA"/>
</dbReference>
<feature type="region of interest" description="Disordered" evidence="1">
    <location>
        <begin position="1470"/>
        <end position="1506"/>
    </location>
</feature>
<feature type="compositionally biased region" description="Basic and acidic residues" evidence="1">
    <location>
        <begin position="1478"/>
        <end position="1501"/>
    </location>
</feature>
<evidence type="ECO:0008006" key="4">
    <source>
        <dbReference type="Google" id="ProtNLM"/>
    </source>
</evidence>
<feature type="compositionally biased region" description="Basic and acidic residues" evidence="1">
    <location>
        <begin position="1819"/>
        <end position="1841"/>
    </location>
</feature>
<feature type="compositionally biased region" description="Polar residues" evidence="1">
    <location>
        <begin position="1107"/>
        <end position="1117"/>
    </location>
</feature>
<dbReference type="GO" id="GO:0005634">
    <property type="term" value="C:nucleus"/>
    <property type="evidence" value="ECO:0007669"/>
    <property type="project" value="TreeGrafter"/>
</dbReference>